<dbReference type="AlphaFoldDB" id="A0A0G0PX51"/>
<dbReference type="EMBL" id="LBXL01000025">
    <property type="protein sequence ID" value="KKR29691.1"/>
    <property type="molecule type" value="Genomic_DNA"/>
</dbReference>
<dbReference type="Proteomes" id="UP000034793">
    <property type="component" value="Unassembled WGS sequence"/>
</dbReference>
<evidence type="ECO:0000313" key="2">
    <source>
        <dbReference type="Proteomes" id="UP000034793"/>
    </source>
</evidence>
<name>A0A0G0PX51_9BACT</name>
<comment type="caution">
    <text evidence="1">The sequence shown here is derived from an EMBL/GenBank/DDBJ whole genome shotgun (WGS) entry which is preliminary data.</text>
</comment>
<proteinExistence type="predicted"/>
<organism evidence="1 2">
    <name type="scientific">Candidatus Woesebacteria bacterium GW2011_GWA1_39_8</name>
    <dbReference type="NCBI Taxonomy" id="1618552"/>
    <lineage>
        <taxon>Bacteria</taxon>
        <taxon>Candidatus Woeseibacteriota</taxon>
    </lineage>
</organism>
<evidence type="ECO:0000313" key="1">
    <source>
        <dbReference type="EMBL" id="KKR29691.1"/>
    </source>
</evidence>
<sequence>MIKNLNQNNPVKIDLVKLKTDQCPCGSFLWKDVKFIKRIPGIMVAQKNEQLLIQSILVCSKCDMPHPSNDRGMAKIYLHLLR</sequence>
<protein>
    <submittedName>
        <fullName evidence="1">Uncharacterized protein</fullName>
    </submittedName>
</protein>
<gene>
    <name evidence="1" type="ORF">UT61_C0025G0023</name>
</gene>
<feature type="non-terminal residue" evidence="1">
    <location>
        <position position="82"/>
    </location>
</feature>
<accession>A0A0G0PX51</accession>
<reference evidence="1 2" key="1">
    <citation type="journal article" date="2015" name="Nature">
        <title>rRNA introns, odd ribosomes, and small enigmatic genomes across a large radiation of phyla.</title>
        <authorList>
            <person name="Brown C.T."/>
            <person name="Hug L.A."/>
            <person name="Thomas B.C."/>
            <person name="Sharon I."/>
            <person name="Castelle C.J."/>
            <person name="Singh A."/>
            <person name="Wilkins M.J."/>
            <person name="Williams K.H."/>
            <person name="Banfield J.F."/>
        </authorList>
    </citation>
    <scope>NUCLEOTIDE SEQUENCE [LARGE SCALE GENOMIC DNA]</scope>
</reference>